<protein>
    <submittedName>
        <fullName evidence="2">Uncharacterized protein</fullName>
    </submittedName>
</protein>
<sequence>MRGWWGPARVRWLGWSVTEVTGAALAVPYGRVGWRTRDRSGPGIPYSRSTQDKAPDRAGKQRR</sequence>
<proteinExistence type="predicted"/>
<evidence type="ECO:0000256" key="1">
    <source>
        <dbReference type="SAM" id="MobiDB-lite"/>
    </source>
</evidence>
<evidence type="ECO:0000313" key="2">
    <source>
        <dbReference type="EMBL" id="GFE39432.1"/>
    </source>
</evidence>
<name>A0A640UVP7_9ACTN</name>
<feature type="compositionally biased region" description="Basic and acidic residues" evidence="1">
    <location>
        <begin position="50"/>
        <end position="63"/>
    </location>
</feature>
<accession>A0A640UVP7</accession>
<keyword evidence="3" id="KW-1185">Reference proteome</keyword>
<comment type="caution">
    <text evidence="2">The sequence shown here is derived from an EMBL/GenBank/DDBJ whole genome shotgun (WGS) entry which is preliminary data.</text>
</comment>
<dbReference type="AlphaFoldDB" id="A0A640UVP7"/>
<organism evidence="2 3">
    <name type="scientific">Streptomyces tubercidicus</name>
    <dbReference type="NCBI Taxonomy" id="47759"/>
    <lineage>
        <taxon>Bacteria</taxon>
        <taxon>Bacillati</taxon>
        <taxon>Actinomycetota</taxon>
        <taxon>Actinomycetes</taxon>
        <taxon>Kitasatosporales</taxon>
        <taxon>Streptomycetaceae</taxon>
        <taxon>Streptomyces</taxon>
    </lineage>
</organism>
<dbReference type="EMBL" id="BLIR01000001">
    <property type="protein sequence ID" value="GFE39432.1"/>
    <property type="molecule type" value="Genomic_DNA"/>
</dbReference>
<dbReference type="Proteomes" id="UP000431826">
    <property type="component" value="Unassembled WGS sequence"/>
</dbReference>
<evidence type="ECO:0000313" key="3">
    <source>
        <dbReference type="Proteomes" id="UP000431826"/>
    </source>
</evidence>
<reference evidence="2 3" key="1">
    <citation type="submission" date="2019-12" db="EMBL/GenBank/DDBJ databases">
        <title>Whole genome shotgun sequence of Streptomyces tubercidicus NBRC 13090.</title>
        <authorList>
            <person name="Ichikawa N."/>
            <person name="Kimura A."/>
            <person name="Kitahashi Y."/>
            <person name="Komaki H."/>
            <person name="Tamura T."/>
        </authorList>
    </citation>
    <scope>NUCLEOTIDE SEQUENCE [LARGE SCALE GENOMIC DNA]</scope>
    <source>
        <strain evidence="2 3">NBRC 13090</strain>
    </source>
</reference>
<gene>
    <name evidence="2" type="ORF">Stube_41050</name>
</gene>
<feature type="region of interest" description="Disordered" evidence="1">
    <location>
        <begin position="34"/>
        <end position="63"/>
    </location>
</feature>